<keyword evidence="2" id="KW-0808">Transferase</keyword>
<comment type="caution">
    <text evidence="2">The sequence shown here is derived from an EMBL/GenBank/DDBJ whole genome shotgun (WGS) entry which is preliminary data.</text>
</comment>
<evidence type="ECO:0000313" key="3">
    <source>
        <dbReference type="Proteomes" id="UP000318733"/>
    </source>
</evidence>
<name>A0A556M975_9SPHI</name>
<dbReference type="SUPFAM" id="SSF53448">
    <property type="entry name" value="Nucleotide-diphospho-sugar transferases"/>
    <property type="match status" value="1"/>
</dbReference>
<feature type="domain" description="Glycosyltransferase 2-like" evidence="1">
    <location>
        <begin position="23"/>
        <end position="113"/>
    </location>
</feature>
<dbReference type="EMBL" id="VLPK01000007">
    <property type="protein sequence ID" value="TSJ36396.1"/>
    <property type="molecule type" value="Genomic_DNA"/>
</dbReference>
<dbReference type="PANTHER" id="PTHR22916">
    <property type="entry name" value="GLYCOSYLTRANSFERASE"/>
    <property type="match status" value="1"/>
</dbReference>
<dbReference type="PANTHER" id="PTHR22916:SF3">
    <property type="entry name" value="UDP-GLCNAC:BETAGAL BETA-1,3-N-ACETYLGLUCOSAMINYLTRANSFERASE-LIKE PROTEIN 1"/>
    <property type="match status" value="1"/>
</dbReference>
<dbReference type="Proteomes" id="UP000318733">
    <property type="component" value="Unassembled WGS sequence"/>
</dbReference>
<protein>
    <submittedName>
        <fullName evidence="2">Glycosyltransferase</fullName>
    </submittedName>
</protein>
<proteinExistence type="predicted"/>
<evidence type="ECO:0000313" key="2">
    <source>
        <dbReference type="EMBL" id="TSJ36396.1"/>
    </source>
</evidence>
<keyword evidence="3" id="KW-1185">Reference proteome</keyword>
<dbReference type="GO" id="GO:0016758">
    <property type="term" value="F:hexosyltransferase activity"/>
    <property type="evidence" value="ECO:0007669"/>
    <property type="project" value="UniProtKB-ARBA"/>
</dbReference>
<dbReference type="OrthoDB" id="9788101at2"/>
<dbReference type="AlphaFoldDB" id="A0A556M975"/>
<organism evidence="2 3">
    <name type="scientific">Mucilaginibacter corticis</name>
    <dbReference type="NCBI Taxonomy" id="2597670"/>
    <lineage>
        <taxon>Bacteria</taxon>
        <taxon>Pseudomonadati</taxon>
        <taxon>Bacteroidota</taxon>
        <taxon>Sphingobacteriia</taxon>
        <taxon>Sphingobacteriales</taxon>
        <taxon>Sphingobacteriaceae</taxon>
        <taxon>Mucilaginibacter</taxon>
    </lineage>
</organism>
<evidence type="ECO:0000259" key="1">
    <source>
        <dbReference type="Pfam" id="PF00535"/>
    </source>
</evidence>
<sequence>MHLFTRWSILNIYKFMKSEILVSVVTVTYNAADAVERTINSIIPHLSDRVEYVMVDGGSTDGTQSVILKHRQHIDSFISERDRGIPDALNKAVKLSKGKYLIFILAGDLLNELPLKKLSESNADVICFPSTYTGNGKQYPEVNNWLKIKNTIPHQGAFFKRGPDLVHDERYRFFCDFDLCQRYYLAKKVMEVHRSPFVAFHGLDGATSDKKNFHEVFKIVRRNYGLVYQLLSYVYWKFDGLKNRLGIKKNGGD</sequence>
<gene>
    <name evidence="2" type="ORF">FO440_23125</name>
</gene>
<dbReference type="Pfam" id="PF00535">
    <property type="entry name" value="Glycos_transf_2"/>
    <property type="match status" value="1"/>
</dbReference>
<dbReference type="InterPro" id="IPR001173">
    <property type="entry name" value="Glyco_trans_2-like"/>
</dbReference>
<accession>A0A556M975</accession>
<reference evidence="2 3" key="1">
    <citation type="submission" date="2019-07" db="EMBL/GenBank/DDBJ databases">
        <authorList>
            <person name="Huq M.A."/>
        </authorList>
    </citation>
    <scope>NUCLEOTIDE SEQUENCE [LARGE SCALE GENOMIC DNA]</scope>
    <source>
        <strain evidence="2 3">MAH-19</strain>
    </source>
</reference>
<dbReference type="InterPro" id="IPR029044">
    <property type="entry name" value="Nucleotide-diphossugar_trans"/>
</dbReference>
<dbReference type="Gene3D" id="3.90.550.10">
    <property type="entry name" value="Spore Coat Polysaccharide Biosynthesis Protein SpsA, Chain A"/>
    <property type="match status" value="1"/>
</dbReference>